<dbReference type="InterPro" id="IPR005194">
    <property type="entry name" value="Glyco_hydro_65_C"/>
</dbReference>
<evidence type="ECO:0000313" key="2">
    <source>
        <dbReference type="EMBL" id="MEY2344735.1"/>
    </source>
</evidence>
<comment type="caution">
    <text evidence="2">The sequence shown here is derived from an EMBL/GenBank/DDBJ whole genome shotgun (WGS) entry which is preliminary data.</text>
</comment>
<proteinExistence type="predicted"/>
<dbReference type="InterPro" id="IPR008928">
    <property type="entry name" value="6-hairpin_glycosidase_sf"/>
</dbReference>
<reference evidence="2" key="1">
    <citation type="submission" date="2021-05" db="EMBL/GenBank/DDBJ databases">
        <title>First report of NDM-5 and VEB-6 producing Proteus mirabilis isolated from blood of a sepsis patient in Kolkata, India.</title>
        <authorList>
            <person name="Halder G."/>
            <person name="Chaudhuri B."/>
            <person name="Dutta S."/>
        </authorList>
    </citation>
    <scope>NUCLEOTIDE SEQUENCE [LARGE SCALE GENOMIC DNA]</scope>
    <source>
        <strain evidence="2">7049</strain>
    </source>
</reference>
<organism evidence="2">
    <name type="scientific">Proteus mirabilis</name>
    <dbReference type="NCBI Taxonomy" id="584"/>
    <lineage>
        <taxon>Bacteria</taxon>
        <taxon>Pseudomonadati</taxon>
        <taxon>Pseudomonadota</taxon>
        <taxon>Gammaproteobacteria</taxon>
        <taxon>Enterobacterales</taxon>
        <taxon>Morganellaceae</taxon>
        <taxon>Proteus</taxon>
    </lineage>
</organism>
<dbReference type="EMBL" id="JADQCH020000002">
    <property type="protein sequence ID" value="MEY2344735.1"/>
    <property type="molecule type" value="Genomic_DNA"/>
</dbReference>
<gene>
    <name evidence="2" type="ORF">I3679_014370</name>
</gene>
<dbReference type="Gene3D" id="2.60.420.10">
    <property type="entry name" value="Maltose phosphorylase, domain 3"/>
    <property type="match status" value="1"/>
</dbReference>
<evidence type="ECO:0000259" key="1">
    <source>
        <dbReference type="Pfam" id="PF03633"/>
    </source>
</evidence>
<name>A0ABD5LTN5_PROMI</name>
<protein>
    <recommendedName>
        <fullName evidence="1">Glycoside hydrolase family 65 C-terminal domain-containing protein</fullName>
    </recommendedName>
</protein>
<feature type="domain" description="Glycoside hydrolase family 65 C-terminal" evidence="1">
    <location>
        <begin position="1"/>
        <end position="53"/>
    </location>
</feature>
<dbReference type="SUPFAM" id="SSF48208">
    <property type="entry name" value="Six-hairpin glycosidases"/>
    <property type="match status" value="1"/>
</dbReference>
<dbReference type="AlphaFoldDB" id="A0ABD5LTN5"/>
<dbReference type="Pfam" id="PF03633">
    <property type="entry name" value="Glyco_hydro_65C"/>
    <property type="match status" value="1"/>
</dbReference>
<accession>A0ABD5LTN5</accession>
<sequence length="71" mass="8133">MLTITPSLPQQWQKLSFKLLHRSTLYQINLSHKEISILSDKPSTILINHQTHKLTANTLLVLKLNGDTQND</sequence>